<dbReference type="OrthoDB" id="370725at2"/>
<accession>E3CZC5</accession>
<keyword evidence="3" id="KW-0175">Coiled coil</keyword>
<dbReference type="AlphaFoldDB" id="E3CZC5"/>
<gene>
    <name evidence="5" type="ORF">Apau_2212</name>
</gene>
<dbReference type="InterPro" id="IPR003798">
    <property type="entry name" value="DNA_recombination_RmuC"/>
</dbReference>
<reference evidence="5 6" key="1">
    <citation type="journal article" date="2010" name="Stand. Genomic Sci.">
        <title>Non-contiguous finished genome sequence of Aminomonas paucivorans type strain (GLU-3).</title>
        <authorList>
            <person name="Pitluck S."/>
            <person name="Yasawong M."/>
            <person name="Held B."/>
            <person name="Lapidus A."/>
            <person name="Nolan M."/>
            <person name="Copeland A."/>
            <person name="Lucas S."/>
            <person name="Del Rio T.G."/>
            <person name="Tice H."/>
            <person name="Cheng J.F."/>
            <person name="Chertkov O."/>
            <person name="Goodwin L."/>
            <person name="Tapia R."/>
            <person name="Han C."/>
            <person name="Liolios K."/>
            <person name="Ivanova N."/>
            <person name="Mavromatis K."/>
            <person name="Ovchinnikova G."/>
            <person name="Pati A."/>
            <person name="Chen A."/>
            <person name="Palaniappan K."/>
            <person name="Land M."/>
            <person name="Hauser L."/>
            <person name="Chang Y.J."/>
            <person name="Jeffries C.D."/>
            <person name="Pukall R."/>
            <person name="Spring S."/>
            <person name="Rohde M."/>
            <person name="Sikorski J."/>
            <person name="Goker M."/>
            <person name="Woyke T."/>
            <person name="Bristow J."/>
            <person name="Eisen J.A."/>
            <person name="Markowitz V."/>
            <person name="Hugenholtz P."/>
            <person name="Kyrpides N.C."/>
            <person name="Klenk H.P."/>
        </authorList>
    </citation>
    <scope>NUCLEOTIDE SEQUENCE [LARGE SCALE GENOMIC DNA]</scope>
    <source>
        <strain evidence="5 6">DSM 12260</strain>
    </source>
</reference>
<keyword evidence="6" id="KW-1185">Reference proteome</keyword>
<evidence type="ECO:0000256" key="4">
    <source>
        <dbReference type="ARBA" id="ARBA00023172"/>
    </source>
</evidence>
<dbReference type="STRING" id="584708.Apau_2212"/>
<evidence type="ECO:0008006" key="7">
    <source>
        <dbReference type="Google" id="ProtNLM"/>
    </source>
</evidence>
<protein>
    <recommendedName>
        <fullName evidence="7">RmuC-domain protein</fullName>
    </recommendedName>
</protein>
<evidence type="ECO:0000256" key="2">
    <source>
        <dbReference type="ARBA" id="ARBA00009840"/>
    </source>
</evidence>
<dbReference type="PANTHER" id="PTHR30563:SF0">
    <property type="entry name" value="DNA RECOMBINATION PROTEIN RMUC"/>
    <property type="match status" value="1"/>
</dbReference>
<evidence type="ECO:0000256" key="1">
    <source>
        <dbReference type="ARBA" id="ARBA00003416"/>
    </source>
</evidence>
<dbReference type="Proteomes" id="UP000005096">
    <property type="component" value="Chromosome"/>
</dbReference>
<organism evidence="5 6">
    <name type="scientific">Aminomonas paucivorans DSM 12260</name>
    <dbReference type="NCBI Taxonomy" id="584708"/>
    <lineage>
        <taxon>Bacteria</taxon>
        <taxon>Thermotogati</taxon>
        <taxon>Synergistota</taxon>
        <taxon>Synergistia</taxon>
        <taxon>Synergistales</taxon>
        <taxon>Synergistaceae</taxon>
        <taxon>Aminomonas</taxon>
    </lineage>
</organism>
<dbReference type="HOGENOM" id="CLU_020365_1_1_0"/>
<evidence type="ECO:0000256" key="3">
    <source>
        <dbReference type="ARBA" id="ARBA00023054"/>
    </source>
</evidence>
<evidence type="ECO:0000313" key="6">
    <source>
        <dbReference type="Proteomes" id="UP000005096"/>
    </source>
</evidence>
<dbReference type="PaxDb" id="584708-Apau_2212"/>
<sequence>MGVLLIGGVLAAGLMLAAVFAALGRMRHSSAALEQCARELLVRLQALEASVEKTERTLGEGLSAFREETRSAQREARAELQQGLTAFGETQARRLGEIGTLQKDQLDTFSSHLGELTRMNAAKLDAVRETVEGRLAALQEGNDARLEKMRQVVDEKLHATLEQRLGEAFASVSQRLEKVHQGLGEMKALATDVGDLKKVLSNVKTRGTWGEIQLGNLLEQILAPEQYALNVATRPGCAERVEFAIRLPGSDDRIGPVWLPLDSKFPQEDYLRLVAASEAGDGGAVQTARRQLEQRLLGEGRTIREKYLEPPYTTDFGVLYLPVEGLYAEALRIDGLCERLMREHRVVVAGPTTVAALLNSLQMGFRTLAIEKRSGEVWNLLGQVKTEFGKFGDVLDKTRKKIEEAGNALDGAAVRTRAIERRLRGVEALPSDALDQDLDALGSGEDR</sequence>
<dbReference type="SUPFAM" id="SSF58113">
    <property type="entry name" value="Apolipoprotein A-I"/>
    <property type="match status" value="1"/>
</dbReference>
<comment type="similarity">
    <text evidence="2">Belongs to the RmuC family.</text>
</comment>
<proteinExistence type="inferred from homology"/>
<dbReference type="EMBL" id="CM001022">
    <property type="protein sequence ID" value="EFQ24622.1"/>
    <property type="molecule type" value="Genomic_DNA"/>
</dbReference>
<dbReference type="RefSeq" id="WP_006301866.1">
    <property type="nucleotide sequence ID" value="NZ_CM001022.1"/>
</dbReference>
<dbReference type="eggNOG" id="COG1322">
    <property type="taxonomic scope" value="Bacteria"/>
</dbReference>
<comment type="function">
    <text evidence="1">Involved in DNA recombination.</text>
</comment>
<dbReference type="Pfam" id="PF02646">
    <property type="entry name" value="RmuC"/>
    <property type="match status" value="1"/>
</dbReference>
<keyword evidence="4" id="KW-0233">DNA recombination</keyword>
<dbReference type="PANTHER" id="PTHR30563">
    <property type="entry name" value="DNA RECOMBINATION PROTEIN RMUC"/>
    <property type="match status" value="1"/>
</dbReference>
<dbReference type="GO" id="GO:0006310">
    <property type="term" value="P:DNA recombination"/>
    <property type="evidence" value="ECO:0007669"/>
    <property type="project" value="UniProtKB-KW"/>
</dbReference>
<name>E3CZC5_9BACT</name>
<evidence type="ECO:0000313" key="5">
    <source>
        <dbReference type="EMBL" id="EFQ24622.1"/>
    </source>
</evidence>